<evidence type="ECO:0000259" key="6">
    <source>
        <dbReference type="PROSITE" id="PS51379"/>
    </source>
</evidence>
<dbReference type="Gene3D" id="1.10.15.40">
    <property type="entry name" value="Electron transport complex subunit B, putative Fe-S cluster"/>
    <property type="match status" value="1"/>
</dbReference>
<reference evidence="8" key="1">
    <citation type="submission" date="2020-10" db="EMBL/GenBank/DDBJ databases">
        <authorList>
            <person name="Gilroy R."/>
        </authorList>
    </citation>
    <scope>NUCLEOTIDE SEQUENCE</scope>
    <source>
        <strain evidence="8">CHK178-757</strain>
    </source>
</reference>
<accession>A0A9D1F2Z7</accession>
<dbReference type="InterPro" id="IPR050395">
    <property type="entry name" value="4Fe4S_Ferredoxin_RnfB"/>
</dbReference>
<feature type="domain" description="4Fe-4S" evidence="7">
    <location>
        <begin position="363"/>
        <end position="423"/>
    </location>
</feature>
<dbReference type="PROSITE" id="PS51379">
    <property type="entry name" value="4FE4S_FER_2"/>
    <property type="match status" value="2"/>
</dbReference>
<protein>
    <submittedName>
        <fullName evidence="8">4Fe-4S dicluster domain-containing protein</fullName>
    </submittedName>
</protein>
<feature type="compositionally biased region" description="Basic and acidic residues" evidence="5">
    <location>
        <begin position="463"/>
        <end position="472"/>
    </location>
</feature>
<keyword evidence="4" id="KW-0411">Iron-sulfur</keyword>
<sequence length="515" mass="56526">MDKFFHSVYLDEELCMGCINCIKRCPTQAIRVRHGKAVITGKFCIDCGECVRICPHHAKLIRRDSVDVLKKYKYTVALPAPTLYSQFNHLDDINIVLTALIYLGFDDIFEVSAGAELVSAASREYVSEHPEKWPLISTACPSVVRLIRVRFPNLIEHLLPLNPPVEVAARLARERAVKNTGLDPEDIGIVFISPCPSKVTYAHSPLGVSKSQIDHVLAIKDVYPLLLPLMQRARQNPKELSMSGRIGVGWGGAGGEAGGLITDSYLAADGIENVIRVLEDMEDEKFGRLQFIELNACNGGCVGGVLTVENPYVAKAKLKHLNKYLPVSMNHLEDYENAPMAWTDPVEYEPVFRLGSTFSESIRMLKEVETLCGQFPGLDCGACGAPTCRALAEDIVRGDATKDFCIPVLKNHIHELAGNYMELLDSVSQSGADSSISTASVRQYIEKLMGEVSLLDAHLEAQNEGGKKKESVSDPSLHATELKEDAPQSRTSAPFQAACPGKGDCVHCAYICPYY</sequence>
<dbReference type="InterPro" id="IPR009016">
    <property type="entry name" value="Fe_hydrogenase"/>
</dbReference>
<dbReference type="Pfam" id="PF13237">
    <property type="entry name" value="Fer4_10"/>
    <property type="match status" value="1"/>
</dbReference>
<dbReference type="Pfam" id="PF02906">
    <property type="entry name" value="Fe_hyd_lg_C"/>
    <property type="match status" value="2"/>
</dbReference>
<dbReference type="Proteomes" id="UP000823927">
    <property type="component" value="Unassembled WGS sequence"/>
</dbReference>
<keyword evidence="1" id="KW-0004">4Fe-4S</keyword>
<dbReference type="InterPro" id="IPR017896">
    <property type="entry name" value="4Fe4S_Fe-S-bd"/>
</dbReference>
<evidence type="ECO:0000256" key="4">
    <source>
        <dbReference type="ARBA" id="ARBA00023014"/>
    </source>
</evidence>
<evidence type="ECO:0000256" key="1">
    <source>
        <dbReference type="ARBA" id="ARBA00022485"/>
    </source>
</evidence>
<evidence type="ECO:0000256" key="2">
    <source>
        <dbReference type="ARBA" id="ARBA00022723"/>
    </source>
</evidence>
<dbReference type="InterPro" id="IPR004108">
    <property type="entry name" value="Fe_hydrogenase_lsu_C"/>
</dbReference>
<dbReference type="EMBL" id="DVIT01000013">
    <property type="protein sequence ID" value="HIS46564.1"/>
    <property type="molecule type" value="Genomic_DNA"/>
</dbReference>
<dbReference type="Pfam" id="PF04060">
    <property type="entry name" value="FeS"/>
    <property type="match status" value="1"/>
</dbReference>
<keyword evidence="3" id="KW-0408">Iron</keyword>
<dbReference type="PANTHER" id="PTHR43560">
    <property type="entry name" value="ION-TRANSLOCATING OXIDOREDUCTASE COMPLEX SUBUNIT B"/>
    <property type="match status" value="1"/>
</dbReference>
<dbReference type="InterPro" id="IPR017900">
    <property type="entry name" value="4Fe4S_Fe_S_CS"/>
</dbReference>
<dbReference type="PROSITE" id="PS51656">
    <property type="entry name" value="4FE4S"/>
    <property type="match status" value="1"/>
</dbReference>
<dbReference type="InterPro" id="IPR007202">
    <property type="entry name" value="4Fe-4S_dom"/>
</dbReference>
<dbReference type="Gene3D" id="3.40.950.10">
    <property type="entry name" value="Fe-only Hydrogenase (Larger Subunit), Chain L, domain 3"/>
    <property type="match status" value="1"/>
</dbReference>
<dbReference type="PROSITE" id="PS00198">
    <property type="entry name" value="4FE4S_FER_1"/>
    <property type="match status" value="2"/>
</dbReference>
<name>A0A9D1F2Z7_9FIRM</name>
<dbReference type="AlphaFoldDB" id="A0A9D1F2Z7"/>
<feature type="domain" description="4Fe-4S ferredoxin-type" evidence="6">
    <location>
        <begin position="6"/>
        <end position="35"/>
    </location>
</feature>
<evidence type="ECO:0000313" key="8">
    <source>
        <dbReference type="EMBL" id="HIS46564.1"/>
    </source>
</evidence>
<dbReference type="PANTHER" id="PTHR43560:SF1">
    <property type="entry name" value="ION-TRANSLOCATING OXIDOREDUCTASE COMPLEX SUBUNIT B"/>
    <property type="match status" value="1"/>
</dbReference>
<dbReference type="SUPFAM" id="SSF54862">
    <property type="entry name" value="4Fe-4S ferredoxins"/>
    <property type="match status" value="1"/>
</dbReference>
<evidence type="ECO:0000313" key="9">
    <source>
        <dbReference type="Proteomes" id="UP000823927"/>
    </source>
</evidence>
<comment type="caution">
    <text evidence="8">The sequence shown here is derived from an EMBL/GenBank/DDBJ whole genome shotgun (WGS) entry which is preliminary data.</text>
</comment>
<reference evidence="8" key="2">
    <citation type="journal article" date="2021" name="PeerJ">
        <title>Extensive microbial diversity within the chicken gut microbiome revealed by metagenomics and culture.</title>
        <authorList>
            <person name="Gilroy R."/>
            <person name="Ravi A."/>
            <person name="Getino M."/>
            <person name="Pursley I."/>
            <person name="Horton D.L."/>
            <person name="Alikhan N.F."/>
            <person name="Baker D."/>
            <person name="Gharbi K."/>
            <person name="Hall N."/>
            <person name="Watson M."/>
            <person name="Adriaenssens E.M."/>
            <person name="Foster-Nyarko E."/>
            <person name="Jarju S."/>
            <person name="Secka A."/>
            <person name="Antonio M."/>
            <person name="Oren A."/>
            <person name="Chaudhuri R.R."/>
            <person name="La Ragione R."/>
            <person name="Hildebrand F."/>
            <person name="Pallen M.J."/>
        </authorList>
    </citation>
    <scope>NUCLEOTIDE SEQUENCE</scope>
    <source>
        <strain evidence="8">CHK178-757</strain>
    </source>
</reference>
<dbReference type="SUPFAM" id="SSF53920">
    <property type="entry name" value="Fe-only hydrogenase"/>
    <property type="match status" value="1"/>
</dbReference>
<feature type="region of interest" description="Disordered" evidence="5">
    <location>
        <begin position="463"/>
        <end position="495"/>
    </location>
</feature>
<feature type="domain" description="4Fe-4S ferredoxin-type" evidence="6">
    <location>
        <begin position="36"/>
        <end position="64"/>
    </location>
</feature>
<keyword evidence="2" id="KW-0479">Metal-binding</keyword>
<gene>
    <name evidence="8" type="ORF">IAB46_03215</name>
</gene>
<dbReference type="GO" id="GO:0051539">
    <property type="term" value="F:4 iron, 4 sulfur cluster binding"/>
    <property type="evidence" value="ECO:0007669"/>
    <property type="project" value="UniProtKB-KW"/>
</dbReference>
<organism evidence="8 9">
    <name type="scientific">Candidatus Scybalocola faecigallinarum</name>
    <dbReference type="NCBI Taxonomy" id="2840941"/>
    <lineage>
        <taxon>Bacteria</taxon>
        <taxon>Bacillati</taxon>
        <taxon>Bacillota</taxon>
        <taxon>Clostridia</taxon>
        <taxon>Lachnospirales</taxon>
        <taxon>Lachnospiraceae</taxon>
        <taxon>Lachnospiraceae incertae sedis</taxon>
        <taxon>Candidatus Scybalocola (ex Gilroy et al. 2021)</taxon>
    </lineage>
</organism>
<evidence type="ECO:0000256" key="3">
    <source>
        <dbReference type="ARBA" id="ARBA00023004"/>
    </source>
</evidence>
<proteinExistence type="predicted"/>
<dbReference type="GO" id="GO:0046872">
    <property type="term" value="F:metal ion binding"/>
    <property type="evidence" value="ECO:0007669"/>
    <property type="project" value="UniProtKB-KW"/>
</dbReference>
<dbReference type="Gene3D" id="3.30.70.20">
    <property type="match status" value="1"/>
</dbReference>
<evidence type="ECO:0000259" key="7">
    <source>
        <dbReference type="PROSITE" id="PS51656"/>
    </source>
</evidence>
<evidence type="ECO:0000256" key="5">
    <source>
        <dbReference type="SAM" id="MobiDB-lite"/>
    </source>
</evidence>